<evidence type="ECO:0000256" key="1">
    <source>
        <dbReference type="SAM" id="MobiDB-lite"/>
    </source>
</evidence>
<protein>
    <submittedName>
        <fullName evidence="2">(rape) hypothetical protein</fullName>
    </submittedName>
</protein>
<organism evidence="2">
    <name type="scientific">Brassica napus</name>
    <name type="common">Rape</name>
    <dbReference type="NCBI Taxonomy" id="3708"/>
    <lineage>
        <taxon>Eukaryota</taxon>
        <taxon>Viridiplantae</taxon>
        <taxon>Streptophyta</taxon>
        <taxon>Embryophyta</taxon>
        <taxon>Tracheophyta</taxon>
        <taxon>Spermatophyta</taxon>
        <taxon>Magnoliopsida</taxon>
        <taxon>eudicotyledons</taxon>
        <taxon>Gunneridae</taxon>
        <taxon>Pentapetalae</taxon>
        <taxon>rosids</taxon>
        <taxon>malvids</taxon>
        <taxon>Brassicales</taxon>
        <taxon>Brassicaceae</taxon>
        <taxon>Brassiceae</taxon>
        <taxon>Brassica</taxon>
    </lineage>
</organism>
<sequence>MPPPPRPTQRFFSAKGTKSTTSSPRKSPNAITTRAKSLAFRIFTEAMARKNGGDPNFKYGWYAGSREQIKRIVSYGFSNSEMRSMIALDKIRD</sequence>
<dbReference type="PANTHER" id="PTHR32263:SF14">
    <property type="entry name" value="INACTIVE POLY [ADP-RIBOSE] POLYMERASE SRO2-RELATED"/>
    <property type="match status" value="1"/>
</dbReference>
<name>A0A816JZM8_BRANA</name>
<dbReference type="InterPro" id="IPR044964">
    <property type="entry name" value="RCD1/SRO1-5"/>
</dbReference>
<reference evidence="2" key="1">
    <citation type="submission" date="2021-01" db="EMBL/GenBank/DDBJ databases">
        <authorList>
            <consortium name="Genoscope - CEA"/>
            <person name="William W."/>
        </authorList>
    </citation>
    <scope>NUCLEOTIDE SEQUENCE</scope>
</reference>
<gene>
    <name evidence="2" type="ORF">DARMORV10_C02P23470.1</name>
</gene>
<dbReference type="AlphaFoldDB" id="A0A816JZM8"/>
<accession>A0A816JZM8</accession>
<dbReference type="PANTHER" id="PTHR32263">
    <property type="entry name" value="INACTIVE POLY [ADP-RIBOSE] POLYMERASE SRO4-RELATED"/>
    <property type="match status" value="1"/>
</dbReference>
<evidence type="ECO:0000313" key="2">
    <source>
        <dbReference type="EMBL" id="CAF1903303.1"/>
    </source>
</evidence>
<proteinExistence type="predicted"/>
<feature type="region of interest" description="Disordered" evidence="1">
    <location>
        <begin position="1"/>
        <end position="31"/>
    </location>
</feature>
<dbReference type="EMBL" id="HG994366">
    <property type="protein sequence ID" value="CAF1903303.1"/>
    <property type="molecule type" value="Genomic_DNA"/>
</dbReference>
<feature type="compositionally biased region" description="Low complexity" evidence="1">
    <location>
        <begin position="17"/>
        <end position="28"/>
    </location>
</feature>
<dbReference type="Proteomes" id="UP001295469">
    <property type="component" value="Chromosome C02"/>
</dbReference>